<comment type="caution">
    <text evidence="6">The sequence shown here is derived from an EMBL/GenBank/DDBJ whole genome shotgun (WGS) entry which is preliminary data.</text>
</comment>
<keyword evidence="3" id="KW-1015">Disulfide bond</keyword>
<dbReference type="EC" id="4.6.1.19" evidence="2"/>
<evidence type="ECO:0000256" key="3">
    <source>
        <dbReference type="ARBA" id="ARBA00023157"/>
    </source>
</evidence>
<gene>
    <name evidence="6" type="ORF">IWQ62_006473</name>
</gene>
<feature type="active site" evidence="4">
    <location>
        <position position="14"/>
    </location>
</feature>
<feature type="active site" evidence="4">
    <location>
        <position position="73"/>
    </location>
</feature>
<reference evidence="6" key="1">
    <citation type="submission" date="2022-07" db="EMBL/GenBank/DDBJ databases">
        <title>Phylogenomic reconstructions and comparative analyses of Kickxellomycotina fungi.</title>
        <authorList>
            <person name="Reynolds N.K."/>
            <person name="Stajich J.E."/>
            <person name="Barry K."/>
            <person name="Grigoriev I.V."/>
            <person name="Crous P."/>
            <person name="Smith M.E."/>
        </authorList>
    </citation>
    <scope>NUCLEOTIDE SEQUENCE</scope>
    <source>
        <strain evidence="6">RSA 1196</strain>
    </source>
</reference>
<dbReference type="AlphaFoldDB" id="A0A9W8E024"/>
<evidence type="ECO:0000256" key="5">
    <source>
        <dbReference type="RuleBase" id="RU004328"/>
    </source>
</evidence>
<dbReference type="GO" id="GO:0005576">
    <property type="term" value="C:extracellular region"/>
    <property type="evidence" value="ECO:0007669"/>
    <property type="project" value="TreeGrafter"/>
</dbReference>
<keyword evidence="7" id="KW-1185">Reference proteome</keyword>
<comment type="similarity">
    <text evidence="1 5">Belongs to the RNase T2 family.</text>
</comment>
<dbReference type="InterPro" id="IPR001568">
    <property type="entry name" value="RNase_T2-like"/>
</dbReference>
<dbReference type="PROSITE" id="PS00531">
    <property type="entry name" value="RNASE_T2_2"/>
    <property type="match status" value="1"/>
</dbReference>
<dbReference type="PANTHER" id="PTHR11240">
    <property type="entry name" value="RIBONUCLEASE T2"/>
    <property type="match status" value="1"/>
</dbReference>
<evidence type="ECO:0000313" key="6">
    <source>
        <dbReference type="EMBL" id="KAJ1951042.1"/>
    </source>
</evidence>
<protein>
    <recommendedName>
        <fullName evidence="2">ribonuclease T2</fullName>
        <ecNumber evidence="2">4.6.1.19</ecNumber>
    </recommendedName>
</protein>
<dbReference type="GO" id="GO:0033897">
    <property type="term" value="F:ribonuclease T2 activity"/>
    <property type="evidence" value="ECO:0007669"/>
    <property type="project" value="UniProtKB-EC"/>
</dbReference>
<evidence type="ECO:0000256" key="2">
    <source>
        <dbReference type="ARBA" id="ARBA00012571"/>
    </source>
</evidence>
<dbReference type="InterPro" id="IPR036430">
    <property type="entry name" value="RNase_T2-like_sf"/>
</dbReference>
<dbReference type="PROSITE" id="PS00530">
    <property type="entry name" value="RNASE_T2_1"/>
    <property type="match status" value="1"/>
</dbReference>
<accession>A0A9W8E024</accession>
<feature type="non-terminal residue" evidence="6">
    <location>
        <position position="1"/>
    </location>
</feature>
<proteinExistence type="inferred from homology"/>
<dbReference type="CDD" id="cd01061">
    <property type="entry name" value="RNase_T2_euk"/>
    <property type="match status" value="1"/>
</dbReference>
<dbReference type="GO" id="GO:0003723">
    <property type="term" value="F:RNA binding"/>
    <property type="evidence" value="ECO:0007669"/>
    <property type="project" value="InterPro"/>
</dbReference>
<evidence type="ECO:0000256" key="1">
    <source>
        <dbReference type="ARBA" id="ARBA00007469"/>
    </source>
</evidence>
<dbReference type="InterPro" id="IPR018188">
    <property type="entry name" value="RNase_T2_His_AS_1"/>
</dbReference>
<evidence type="ECO:0000256" key="4">
    <source>
        <dbReference type="PIRSR" id="PIRSR633697-1"/>
    </source>
</evidence>
<dbReference type="InterPro" id="IPR033130">
    <property type="entry name" value="RNase_T2_His_AS_2"/>
</dbReference>
<dbReference type="PANTHER" id="PTHR11240:SF22">
    <property type="entry name" value="RIBONUCLEASE T2"/>
    <property type="match status" value="1"/>
</dbReference>
<dbReference type="Proteomes" id="UP001150925">
    <property type="component" value="Unassembled WGS sequence"/>
</dbReference>
<dbReference type="InterPro" id="IPR033697">
    <property type="entry name" value="Ribonuclease_T2_eukaryotic"/>
</dbReference>
<dbReference type="Pfam" id="PF00445">
    <property type="entry name" value="Ribonuclease_T2"/>
    <property type="match status" value="1"/>
</dbReference>
<dbReference type="OrthoDB" id="435754at2759"/>
<dbReference type="Gene3D" id="3.90.730.10">
    <property type="entry name" value="Ribonuclease T2-like"/>
    <property type="match status" value="1"/>
</dbReference>
<dbReference type="EMBL" id="JANBPY010003580">
    <property type="protein sequence ID" value="KAJ1951042.1"/>
    <property type="molecule type" value="Genomic_DNA"/>
</dbReference>
<feature type="active site" evidence="4">
    <location>
        <position position="77"/>
    </location>
</feature>
<dbReference type="SUPFAM" id="SSF55895">
    <property type="entry name" value="Ribonuclease Rh-like"/>
    <property type="match status" value="1"/>
</dbReference>
<organism evidence="6 7">
    <name type="scientific">Dispira parvispora</name>
    <dbReference type="NCBI Taxonomy" id="1520584"/>
    <lineage>
        <taxon>Eukaryota</taxon>
        <taxon>Fungi</taxon>
        <taxon>Fungi incertae sedis</taxon>
        <taxon>Zoopagomycota</taxon>
        <taxon>Kickxellomycotina</taxon>
        <taxon>Dimargaritomycetes</taxon>
        <taxon>Dimargaritales</taxon>
        <taxon>Dimargaritaceae</taxon>
        <taxon>Dispira</taxon>
    </lineage>
</organism>
<sequence>WVPGYGPDRSFTIHGLWPDKCDGSFLPSGGCDKTRTHHNISSIIRTSDKDLQQWMTKYWPSNRNDNNYFWSHEWNKHGTCVSTLEPRCYGDMYKPRQEIAEYFNQIRNLYNTFDLYNVLHKHNIVPGASYPRVNMVNAVYKELGLQPRFYCKKGRLQEVRVWYHVKGLSEYVPAPAFSNHGCPPYITFPEKRRS</sequence>
<name>A0A9W8E024_9FUNG</name>
<evidence type="ECO:0000313" key="7">
    <source>
        <dbReference type="Proteomes" id="UP001150925"/>
    </source>
</evidence>
<dbReference type="GO" id="GO:0006401">
    <property type="term" value="P:RNA catabolic process"/>
    <property type="evidence" value="ECO:0007669"/>
    <property type="project" value="TreeGrafter"/>
</dbReference>